<keyword evidence="3" id="KW-0732">Signal</keyword>
<feature type="signal peptide" evidence="3">
    <location>
        <begin position="1"/>
        <end position="21"/>
    </location>
</feature>
<dbReference type="EMBL" id="CAJNDS010002464">
    <property type="protein sequence ID" value="CAE7487907.1"/>
    <property type="molecule type" value="Genomic_DNA"/>
</dbReference>
<reference evidence="4" key="1">
    <citation type="submission" date="2021-02" db="EMBL/GenBank/DDBJ databases">
        <authorList>
            <person name="Dougan E. K."/>
            <person name="Rhodes N."/>
            <person name="Thang M."/>
            <person name="Chan C."/>
        </authorList>
    </citation>
    <scope>NUCLEOTIDE SEQUENCE</scope>
</reference>
<sequence>MSCRAAALALALVAVSAGALASCQSAEAECKGGENSVLMQLPPHATHSTRPDPQEELAEMQSQIDELEERLEDVETLQPSLLEEFEGSARRGDDDDSGHRRRKDDDDDKEYTGDLKRARYDLESFAEELNFKIDDLVGGEFCSTKTCYVKGCAVYFGVTTYPGETLHFTVETTEGDFQRADNVVNLTANSDTLAVGCSSHERCGIADGVWALNASSCMQTNGETDGVFQYVTNSSKTVIAVIASSGLRRRCGQVLQATVCFKDNFGLNTLKHDADAMSAHLQSLDAQMAQTQAAVSSNTAAIGENQQALANLTSTVVQINALAQNNAGCINETKQAIQNLSLQVAQIKSQVQQNSDETANHKAALEGFGSQLANVNSSLGSQIAQIEASVQSNTAAVSTNAAQLQEISAKVMELNATIQDLLATTTTSTTSPAPVPLEGRPGRTLLVSAENGVFLCSIPEVGASGLPLDVSGSSCKNLAPAAAAESSKPFRTIQAPNGDFVMAEKGKNRIQRCDLEGTCQAVAPPAGVTFQEPQAVQLDEAGRYIIGDSGGVWRCDEATCERLGPPPVVPYPEYPDYTMSALDHAIDVRMMGSDILVSALNGDRVQKCRAEVNGTCDLVLLVQMYCAVPSQDGYYFCDPAFGGTNDDSIKFCPFEDAPCQDANLEVVAGGVRGSGPENLFLPHDVLIEGSGNLIVADSFQNNRIQRCPPKQNPGTPEACETLFVGLSFPTGLAYSTTQLLPQAVSAGATAIPVADESLFVVGDAVVVADTLREEKVVIAVSSGSLTLDSALANSYSTAGSITVIAQGAR</sequence>
<evidence type="ECO:0000313" key="5">
    <source>
        <dbReference type="Proteomes" id="UP000604046"/>
    </source>
</evidence>
<dbReference type="PROSITE" id="PS51257">
    <property type="entry name" value="PROKAR_LIPOPROTEIN"/>
    <property type="match status" value="1"/>
</dbReference>
<dbReference type="SUPFAM" id="SSF101898">
    <property type="entry name" value="NHL repeat"/>
    <property type="match status" value="1"/>
</dbReference>
<feature type="coiled-coil region" evidence="1">
    <location>
        <begin position="330"/>
        <end position="357"/>
    </location>
</feature>
<evidence type="ECO:0000313" key="4">
    <source>
        <dbReference type="EMBL" id="CAE7487907.1"/>
    </source>
</evidence>
<dbReference type="Proteomes" id="UP000604046">
    <property type="component" value="Unassembled WGS sequence"/>
</dbReference>
<evidence type="ECO:0000256" key="3">
    <source>
        <dbReference type="SAM" id="SignalP"/>
    </source>
</evidence>
<comment type="caution">
    <text evidence="4">The sequence shown here is derived from an EMBL/GenBank/DDBJ whole genome shotgun (WGS) entry which is preliminary data.</text>
</comment>
<name>A0A812SKF0_9DINO</name>
<dbReference type="PANTHER" id="PTHR24104:SF25">
    <property type="entry name" value="PROTEIN LIN-41"/>
    <property type="match status" value="1"/>
</dbReference>
<dbReference type="InterPro" id="IPR050952">
    <property type="entry name" value="TRIM-NHL_E3_ligases"/>
</dbReference>
<feature type="region of interest" description="Disordered" evidence="2">
    <location>
        <begin position="80"/>
        <end position="111"/>
    </location>
</feature>
<feature type="region of interest" description="Disordered" evidence="2">
    <location>
        <begin position="38"/>
        <end position="62"/>
    </location>
</feature>
<dbReference type="PANTHER" id="PTHR24104">
    <property type="entry name" value="E3 UBIQUITIN-PROTEIN LIGASE NHLRC1-RELATED"/>
    <property type="match status" value="1"/>
</dbReference>
<evidence type="ECO:0000256" key="2">
    <source>
        <dbReference type="SAM" id="MobiDB-lite"/>
    </source>
</evidence>
<proteinExistence type="predicted"/>
<organism evidence="4 5">
    <name type="scientific">Symbiodinium natans</name>
    <dbReference type="NCBI Taxonomy" id="878477"/>
    <lineage>
        <taxon>Eukaryota</taxon>
        <taxon>Sar</taxon>
        <taxon>Alveolata</taxon>
        <taxon>Dinophyceae</taxon>
        <taxon>Suessiales</taxon>
        <taxon>Symbiodiniaceae</taxon>
        <taxon>Symbiodinium</taxon>
    </lineage>
</organism>
<dbReference type="Gene3D" id="1.10.287.1490">
    <property type="match status" value="1"/>
</dbReference>
<gene>
    <name evidence="4" type="ORF">SNAT2548_LOCUS27365</name>
</gene>
<protein>
    <submittedName>
        <fullName evidence="4">Uncharacterized protein</fullName>
    </submittedName>
</protein>
<dbReference type="GO" id="GO:0008270">
    <property type="term" value="F:zinc ion binding"/>
    <property type="evidence" value="ECO:0007669"/>
    <property type="project" value="UniProtKB-KW"/>
</dbReference>
<dbReference type="GO" id="GO:0043161">
    <property type="term" value="P:proteasome-mediated ubiquitin-dependent protein catabolic process"/>
    <property type="evidence" value="ECO:0007669"/>
    <property type="project" value="TreeGrafter"/>
</dbReference>
<evidence type="ECO:0000256" key="1">
    <source>
        <dbReference type="SAM" id="Coils"/>
    </source>
</evidence>
<keyword evidence="5" id="KW-1185">Reference proteome</keyword>
<dbReference type="GO" id="GO:0061630">
    <property type="term" value="F:ubiquitin protein ligase activity"/>
    <property type="evidence" value="ECO:0007669"/>
    <property type="project" value="TreeGrafter"/>
</dbReference>
<keyword evidence="1" id="KW-0175">Coiled coil</keyword>
<dbReference type="GO" id="GO:0000209">
    <property type="term" value="P:protein polyubiquitination"/>
    <property type="evidence" value="ECO:0007669"/>
    <property type="project" value="TreeGrafter"/>
</dbReference>
<dbReference type="AlphaFoldDB" id="A0A812SKF0"/>
<dbReference type="OrthoDB" id="10462122at2759"/>
<feature type="chain" id="PRO_5032672467" evidence="3">
    <location>
        <begin position="22"/>
        <end position="809"/>
    </location>
</feature>
<accession>A0A812SKF0</accession>